<sequence>MAKISFALVFALVVAVTLHSVLCDIEEDPFWRSVIDEAKTEASKAGFSQETIFEAQKAIDDGSAEKIAEEALNGASLGDWVQQADHLAKSGGSTAEAPEDSPDDEEEDNVATNAPTEAPTSAPIGSPKSSPTTSEAPSEAPQAEPPLTAAA</sequence>
<evidence type="ECO:0000256" key="2">
    <source>
        <dbReference type="SAM" id="SignalP"/>
    </source>
</evidence>
<protein>
    <submittedName>
        <fullName evidence="3">Uncharacterized protein</fullName>
    </submittedName>
</protein>
<comment type="caution">
    <text evidence="3">The sequence shown here is derived from an EMBL/GenBank/DDBJ whole genome shotgun (WGS) entry which is preliminary data.</text>
</comment>
<proteinExistence type="predicted"/>
<keyword evidence="2" id="KW-0732">Signal</keyword>
<accession>A0ABD1L5E5</accession>
<feature type="chain" id="PRO_5044787536" evidence="2">
    <location>
        <begin position="24"/>
        <end position="151"/>
    </location>
</feature>
<organism evidence="3 4">
    <name type="scientific">Flemingia macrophylla</name>
    <dbReference type="NCBI Taxonomy" id="520843"/>
    <lineage>
        <taxon>Eukaryota</taxon>
        <taxon>Viridiplantae</taxon>
        <taxon>Streptophyta</taxon>
        <taxon>Embryophyta</taxon>
        <taxon>Tracheophyta</taxon>
        <taxon>Spermatophyta</taxon>
        <taxon>Magnoliopsida</taxon>
        <taxon>eudicotyledons</taxon>
        <taxon>Gunneridae</taxon>
        <taxon>Pentapetalae</taxon>
        <taxon>rosids</taxon>
        <taxon>fabids</taxon>
        <taxon>Fabales</taxon>
        <taxon>Fabaceae</taxon>
        <taxon>Papilionoideae</taxon>
        <taxon>50 kb inversion clade</taxon>
        <taxon>NPAAA clade</taxon>
        <taxon>indigoferoid/millettioid clade</taxon>
        <taxon>Phaseoleae</taxon>
        <taxon>Flemingia</taxon>
    </lineage>
</organism>
<reference evidence="3 4" key="1">
    <citation type="submission" date="2024-08" db="EMBL/GenBank/DDBJ databases">
        <title>Insights into the chromosomal genome structure of Flemingia macrophylla.</title>
        <authorList>
            <person name="Ding Y."/>
            <person name="Zhao Y."/>
            <person name="Bi W."/>
            <person name="Wu M."/>
            <person name="Zhao G."/>
            <person name="Gong Y."/>
            <person name="Li W."/>
            <person name="Zhang P."/>
        </authorList>
    </citation>
    <scope>NUCLEOTIDE SEQUENCE [LARGE SCALE GENOMIC DNA]</scope>
    <source>
        <strain evidence="3">DYQJB</strain>
        <tissue evidence="3">Leaf</tissue>
    </source>
</reference>
<dbReference type="Proteomes" id="UP001603857">
    <property type="component" value="Unassembled WGS sequence"/>
</dbReference>
<name>A0ABD1L5E5_9FABA</name>
<dbReference type="EMBL" id="JBGMDY010000011">
    <property type="protein sequence ID" value="KAL2318742.1"/>
    <property type="molecule type" value="Genomic_DNA"/>
</dbReference>
<dbReference type="AlphaFoldDB" id="A0ABD1L5E5"/>
<evidence type="ECO:0000313" key="3">
    <source>
        <dbReference type="EMBL" id="KAL2318742.1"/>
    </source>
</evidence>
<feature type="region of interest" description="Disordered" evidence="1">
    <location>
        <begin position="84"/>
        <end position="151"/>
    </location>
</feature>
<evidence type="ECO:0000256" key="1">
    <source>
        <dbReference type="SAM" id="MobiDB-lite"/>
    </source>
</evidence>
<evidence type="ECO:0000313" key="4">
    <source>
        <dbReference type="Proteomes" id="UP001603857"/>
    </source>
</evidence>
<gene>
    <name evidence="3" type="ORF">Fmac_032618</name>
</gene>
<feature type="signal peptide" evidence="2">
    <location>
        <begin position="1"/>
        <end position="23"/>
    </location>
</feature>
<feature type="compositionally biased region" description="Acidic residues" evidence="1">
    <location>
        <begin position="97"/>
        <end position="109"/>
    </location>
</feature>
<feature type="compositionally biased region" description="Polar residues" evidence="1">
    <location>
        <begin position="110"/>
        <end position="119"/>
    </location>
</feature>
<feature type="compositionally biased region" description="Low complexity" evidence="1">
    <location>
        <begin position="134"/>
        <end position="151"/>
    </location>
</feature>
<keyword evidence="4" id="KW-1185">Reference proteome</keyword>